<feature type="compositionally biased region" description="Basic residues" evidence="4">
    <location>
        <begin position="433"/>
        <end position="450"/>
    </location>
</feature>
<dbReference type="STRING" id="486041.B0D0D4"/>
<dbReference type="PANTHER" id="PTHR12585">
    <property type="entry name" value="SCC1 / RAD21 FAMILY MEMBER"/>
    <property type="match status" value="1"/>
</dbReference>
<feature type="region of interest" description="Disordered" evidence="4">
    <location>
        <begin position="285"/>
        <end position="308"/>
    </location>
</feature>
<dbReference type="GO" id="GO:0007064">
    <property type="term" value="P:mitotic sister chromatid cohesion"/>
    <property type="evidence" value="ECO:0007669"/>
    <property type="project" value="TreeGrafter"/>
</dbReference>
<keyword evidence="3" id="KW-0539">Nucleus</keyword>
<evidence type="ECO:0000313" key="7">
    <source>
        <dbReference type="EMBL" id="EDR11436.1"/>
    </source>
</evidence>
<sequence length="667" mass="73351">MFYSETILSRRGPLGKVWLAAHMERKLSKTQTLQTDIEQSVDAIMGQEIEVMALRLSGQLLLGVVRIYSRKAKYLLDDCNEALLKIKMAFRPGMVDMTEDQLVVNKTSITLQGLGLDLDLLLPDVNWEMDFEDRPIHPQGHHQAHVDDITLRTVDDFQRFDLGDPFTVGPSDGIGSQDFVDVDLGIDWDSEVRIGGEKDHDGTSVDDSVGVGRDAAGRRNSIDSHILGIQDMDVDVDLLSNRSKSRALSEHPFRTDMDFEFPDMGGVDLEDLGVGFGEPGINDLSKLPGQNKSLSRASSPLTDLPDTPRQDVDLAAIVPPTLDLGKVKRKVKGKKQIIDSVTELDDTLGGKVGRGKGTVFGPPTKKDVTDIVTDQRFLPKSSLLLRLLEIRDDPLAYFMPTAVTPNGTFFCAAPPGLAPDLANLFMRPAHTSSMKRRAGSPKKTPSKRPRLNPNNETEDEIEHGRRADSLAPSIAIGSDIHRQGSLGPYGDLEFAEQPSAVDDYQLHVPDFDASGERRDQSAGLSDLSRLSTPGVDEAFPNDGDDRLVDSACPLSIFDVRQSTQTQEVDKDDQEGKGYSKNTVKALGLLRRELEHAVGETMGDTKLSFNRISDKASRRAAASFFFELLVIGTRDCVTLAQAGSFENIEVSAKPKLWDQQRHDVPLTL</sequence>
<dbReference type="PANTHER" id="PTHR12585:SF69">
    <property type="entry name" value="FI11703P"/>
    <property type="match status" value="1"/>
</dbReference>
<feature type="region of interest" description="Disordered" evidence="4">
    <location>
        <begin position="431"/>
        <end position="468"/>
    </location>
</feature>
<feature type="domain" description="Rad21/Rec8-like protein N-terminal" evidence="6">
    <location>
        <begin position="1"/>
        <end position="101"/>
    </location>
</feature>
<evidence type="ECO:0000313" key="8">
    <source>
        <dbReference type="Proteomes" id="UP000001194"/>
    </source>
</evidence>
<evidence type="ECO:0000256" key="4">
    <source>
        <dbReference type="SAM" id="MobiDB-lite"/>
    </source>
</evidence>
<organism evidence="8">
    <name type="scientific">Laccaria bicolor (strain S238N-H82 / ATCC MYA-4686)</name>
    <name type="common">Bicoloured deceiver</name>
    <name type="synonym">Laccaria laccata var. bicolor</name>
    <dbReference type="NCBI Taxonomy" id="486041"/>
    <lineage>
        <taxon>Eukaryota</taxon>
        <taxon>Fungi</taxon>
        <taxon>Dikarya</taxon>
        <taxon>Basidiomycota</taxon>
        <taxon>Agaricomycotina</taxon>
        <taxon>Agaricomycetes</taxon>
        <taxon>Agaricomycetidae</taxon>
        <taxon>Agaricales</taxon>
        <taxon>Agaricineae</taxon>
        <taxon>Hydnangiaceae</taxon>
        <taxon>Laccaria</taxon>
    </lineage>
</organism>
<feature type="region of interest" description="Disordered" evidence="4">
    <location>
        <begin position="511"/>
        <end position="544"/>
    </location>
</feature>
<dbReference type="InterPro" id="IPR006909">
    <property type="entry name" value="Rad21/Rec8_C_eu"/>
</dbReference>
<reference evidence="7 8" key="1">
    <citation type="journal article" date="2008" name="Nature">
        <title>The genome of Laccaria bicolor provides insights into mycorrhizal symbiosis.</title>
        <authorList>
            <person name="Martin F."/>
            <person name="Aerts A."/>
            <person name="Ahren D."/>
            <person name="Brun A."/>
            <person name="Danchin E.G.J."/>
            <person name="Duchaussoy F."/>
            <person name="Gibon J."/>
            <person name="Kohler A."/>
            <person name="Lindquist E."/>
            <person name="Pereda V."/>
            <person name="Salamov A."/>
            <person name="Shapiro H.J."/>
            <person name="Wuyts J."/>
            <person name="Blaudez D."/>
            <person name="Buee M."/>
            <person name="Brokstein P."/>
            <person name="Canbaeck B."/>
            <person name="Cohen D."/>
            <person name="Courty P.E."/>
            <person name="Coutinho P.M."/>
            <person name="Delaruelle C."/>
            <person name="Detter J.C."/>
            <person name="Deveau A."/>
            <person name="DiFazio S."/>
            <person name="Duplessis S."/>
            <person name="Fraissinet-Tachet L."/>
            <person name="Lucic E."/>
            <person name="Frey-Klett P."/>
            <person name="Fourrey C."/>
            <person name="Feussner I."/>
            <person name="Gay G."/>
            <person name="Grimwood J."/>
            <person name="Hoegger P.J."/>
            <person name="Jain P."/>
            <person name="Kilaru S."/>
            <person name="Labbe J."/>
            <person name="Lin Y.C."/>
            <person name="Legue V."/>
            <person name="Le Tacon F."/>
            <person name="Marmeisse R."/>
            <person name="Melayah D."/>
            <person name="Montanini B."/>
            <person name="Muratet M."/>
            <person name="Nehls U."/>
            <person name="Niculita-Hirzel H."/>
            <person name="Oudot-Le Secq M.P."/>
            <person name="Peter M."/>
            <person name="Quesneville H."/>
            <person name="Rajashekar B."/>
            <person name="Reich M."/>
            <person name="Rouhier N."/>
            <person name="Schmutz J."/>
            <person name="Yin T."/>
            <person name="Chalot M."/>
            <person name="Henrissat B."/>
            <person name="Kuees U."/>
            <person name="Lucas S."/>
            <person name="Van de Peer Y."/>
            <person name="Podila G.K."/>
            <person name="Polle A."/>
            <person name="Pukkila P.J."/>
            <person name="Richardson P.M."/>
            <person name="Rouze P."/>
            <person name="Sanders I.R."/>
            <person name="Stajich J.E."/>
            <person name="Tunlid A."/>
            <person name="Tuskan G."/>
            <person name="Grigoriev I.V."/>
        </authorList>
    </citation>
    <scope>NUCLEOTIDE SEQUENCE [LARGE SCALE GENOMIC DNA]</scope>
    <source>
        <strain evidence="8">S238N-H82 / ATCC MYA-4686</strain>
    </source>
</reference>
<name>B0D0D4_LACBS</name>
<feature type="domain" description="Rad21/Rec8-like protein C-terminal eukaryotic" evidence="5">
    <location>
        <begin position="604"/>
        <end position="655"/>
    </location>
</feature>
<evidence type="ECO:0000259" key="5">
    <source>
        <dbReference type="Pfam" id="PF04824"/>
    </source>
</evidence>
<accession>B0D0D4</accession>
<dbReference type="Pfam" id="PF04824">
    <property type="entry name" value="Rad21_Rec8"/>
    <property type="match status" value="1"/>
</dbReference>
<feature type="compositionally biased region" description="Polar residues" evidence="4">
    <location>
        <begin position="288"/>
        <end position="301"/>
    </location>
</feature>
<dbReference type="OrthoDB" id="10071381at2759"/>
<dbReference type="SUPFAM" id="SSF46785">
    <property type="entry name" value="Winged helix' DNA-binding domain"/>
    <property type="match status" value="1"/>
</dbReference>
<dbReference type="GO" id="GO:1990414">
    <property type="term" value="P:replication-born double-strand break repair via sister chromatid exchange"/>
    <property type="evidence" value="ECO:0007669"/>
    <property type="project" value="TreeGrafter"/>
</dbReference>
<dbReference type="InterPro" id="IPR039781">
    <property type="entry name" value="Rad21/Rec8-like"/>
</dbReference>
<dbReference type="GeneID" id="6072935"/>
<gene>
    <name evidence="7" type="ORF">LACBIDRAFT_313603</name>
</gene>
<dbReference type="RefSeq" id="XP_001877333.1">
    <property type="nucleotide sequence ID" value="XM_001877298.1"/>
</dbReference>
<dbReference type="InterPro" id="IPR006910">
    <property type="entry name" value="Rad21_Rec8_N"/>
</dbReference>
<keyword evidence="8" id="KW-1185">Reference proteome</keyword>
<dbReference type="EMBL" id="DS547095">
    <property type="protein sequence ID" value="EDR11436.1"/>
    <property type="molecule type" value="Genomic_DNA"/>
</dbReference>
<dbReference type="FunCoup" id="B0D0D4">
    <property type="interactions" value="280"/>
</dbReference>
<proteinExistence type="inferred from homology"/>
<dbReference type="InParanoid" id="B0D0D4"/>
<dbReference type="Pfam" id="PF04825">
    <property type="entry name" value="Rad21_Rec8_N"/>
    <property type="match status" value="1"/>
</dbReference>
<dbReference type="InterPro" id="IPR036390">
    <property type="entry name" value="WH_DNA-bd_sf"/>
</dbReference>
<evidence type="ECO:0000259" key="6">
    <source>
        <dbReference type="Pfam" id="PF04825"/>
    </source>
</evidence>
<dbReference type="AlphaFoldDB" id="B0D0D4"/>
<dbReference type="Gene3D" id="1.10.10.580">
    <property type="entry name" value="Structural maintenance of chromosome 1. Chain E"/>
    <property type="match status" value="1"/>
</dbReference>
<protein>
    <submittedName>
        <fullName evidence="7">Predicted protein</fullName>
    </submittedName>
</protein>
<dbReference type="GO" id="GO:0030892">
    <property type="term" value="C:mitotic cohesin complex"/>
    <property type="evidence" value="ECO:0007669"/>
    <property type="project" value="TreeGrafter"/>
</dbReference>
<dbReference type="GO" id="GO:0005634">
    <property type="term" value="C:nucleus"/>
    <property type="evidence" value="ECO:0007669"/>
    <property type="project" value="UniProtKB-SubCell"/>
</dbReference>
<comment type="similarity">
    <text evidence="2">Belongs to the rad21 family.</text>
</comment>
<evidence type="ECO:0000256" key="1">
    <source>
        <dbReference type="ARBA" id="ARBA00004123"/>
    </source>
</evidence>
<evidence type="ECO:0000256" key="3">
    <source>
        <dbReference type="ARBA" id="ARBA00023242"/>
    </source>
</evidence>
<dbReference type="KEGG" id="lbc:LACBIDRAFT_313603"/>
<evidence type="ECO:0000256" key="2">
    <source>
        <dbReference type="ARBA" id="ARBA00009870"/>
    </source>
</evidence>
<dbReference type="HOGENOM" id="CLU_015775_0_0_1"/>
<comment type="subcellular location">
    <subcellularLocation>
        <location evidence="1">Nucleus</location>
    </subcellularLocation>
</comment>
<dbReference type="Proteomes" id="UP000001194">
    <property type="component" value="Unassembled WGS sequence"/>
</dbReference>
<dbReference type="GO" id="GO:0003682">
    <property type="term" value="F:chromatin binding"/>
    <property type="evidence" value="ECO:0007669"/>
    <property type="project" value="TreeGrafter"/>
</dbReference>
<dbReference type="InterPro" id="IPR023093">
    <property type="entry name" value="ScpA-like_C"/>
</dbReference>